<evidence type="ECO:0000313" key="1">
    <source>
        <dbReference type="EMBL" id="ONH94985.1"/>
    </source>
</evidence>
<keyword evidence="2" id="KW-1185">Reference proteome</keyword>
<proteinExistence type="predicted"/>
<dbReference type="STRING" id="3760.A0A251N6L9"/>
<reference evidence="1 2" key="1">
    <citation type="journal article" date="2013" name="Nat. Genet.">
        <title>The high-quality draft genome of peach (Prunus persica) identifies unique patterns of genetic diversity, domestication and genome evolution.</title>
        <authorList>
            <consortium name="International Peach Genome Initiative"/>
            <person name="Verde I."/>
            <person name="Abbott A.G."/>
            <person name="Scalabrin S."/>
            <person name="Jung S."/>
            <person name="Shu S."/>
            <person name="Marroni F."/>
            <person name="Zhebentyayeva T."/>
            <person name="Dettori M.T."/>
            <person name="Grimwood J."/>
            <person name="Cattonaro F."/>
            <person name="Zuccolo A."/>
            <person name="Rossini L."/>
            <person name="Jenkins J."/>
            <person name="Vendramin E."/>
            <person name="Meisel L.A."/>
            <person name="Decroocq V."/>
            <person name="Sosinski B."/>
            <person name="Prochnik S."/>
            <person name="Mitros T."/>
            <person name="Policriti A."/>
            <person name="Cipriani G."/>
            <person name="Dondini L."/>
            <person name="Ficklin S."/>
            <person name="Goodstein D.M."/>
            <person name="Xuan P."/>
            <person name="Del Fabbro C."/>
            <person name="Aramini V."/>
            <person name="Copetti D."/>
            <person name="Gonzalez S."/>
            <person name="Horner D.S."/>
            <person name="Falchi R."/>
            <person name="Lucas S."/>
            <person name="Mica E."/>
            <person name="Maldonado J."/>
            <person name="Lazzari B."/>
            <person name="Bielenberg D."/>
            <person name="Pirona R."/>
            <person name="Miculan M."/>
            <person name="Barakat A."/>
            <person name="Testolin R."/>
            <person name="Stella A."/>
            <person name="Tartarini S."/>
            <person name="Tonutti P."/>
            <person name="Arus P."/>
            <person name="Orellana A."/>
            <person name="Wells C."/>
            <person name="Main D."/>
            <person name="Vizzotto G."/>
            <person name="Silva H."/>
            <person name="Salamini F."/>
            <person name="Schmutz J."/>
            <person name="Morgante M."/>
            <person name="Rokhsar D.S."/>
        </authorList>
    </citation>
    <scope>NUCLEOTIDE SEQUENCE [LARGE SCALE GENOMIC DNA]</scope>
    <source>
        <strain evidence="2">cv. Nemared</strain>
    </source>
</reference>
<dbReference type="Proteomes" id="UP000006882">
    <property type="component" value="Chromosome G7"/>
</dbReference>
<dbReference type="Gramene" id="ONH94985">
    <property type="protein sequence ID" value="ONH94985"/>
    <property type="gene ID" value="PRUPE_7G044000"/>
</dbReference>
<dbReference type="AlphaFoldDB" id="A0A251N6L9"/>
<dbReference type="EMBL" id="CM007657">
    <property type="protein sequence ID" value="ONH94985.1"/>
    <property type="molecule type" value="Genomic_DNA"/>
</dbReference>
<dbReference type="InterPro" id="IPR036052">
    <property type="entry name" value="TrpB-like_PALP_sf"/>
</dbReference>
<sequence>MDELLLLPELFTMLEKSRTRRTATDGNDNGKIVDAMQYLMNILSSEVYDVAIESSLELATKVSERLGVRVWMKREDL</sequence>
<protein>
    <submittedName>
        <fullName evidence="1">Uncharacterized protein</fullName>
    </submittedName>
</protein>
<organism evidence="1 2">
    <name type="scientific">Prunus persica</name>
    <name type="common">Peach</name>
    <name type="synonym">Amygdalus persica</name>
    <dbReference type="NCBI Taxonomy" id="3760"/>
    <lineage>
        <taxon>Eukaryota</taxon>
        <taxon>Viridiplantae</taxon>
        <taxon>Streptophyta</taxon>
        <taxon>Embryophyta</taxon>
        <taxon>Tracheophyta</taxon>
        <taxon>Spermatophyta</taxon>
        <taxon>Magnoliopsida</taxon>
        <taxon>eudicotyledons</taxon>
        <taxon>Gunneridae</taxon>
        <taxon>Pentapetalae</taxon>
        <taxon>rosids</taxon>
        <taxon>fabids</taxon>
        <taxon>Rosales</taxon>
        <taxon>Rosaceae</taxon>
        <taxon>Amygdaloideae</taxon>
        <taxon>Amygdaleae</taxon>
        <taxon>Prunus</taxon>
    </lineage>
</organism>
<evidence type="ECO:0000313" key="2">
    <source>
        <dbReference type="Proteomes" id="UP000006882"/>
    </source>
</evidence>
<accession>A0A251N6L9</accession>
<gene>
    <name evidence="1" type="ORF">PRUPE_7G044000</name>
</gene>
<name>A0A251N6L9_PRUPE</name>
<dbReference type="Gene3D" id="3.40.50.1100">
    <property type="match status" value="1"/>
</dbReference>